<dbReference type="EC" id="2.7.1.144" evidence="8"/>
<evidence type="ECO:0000256" key="9">
    <source>
        <dbReference type="RuleBase" id="RU369061"/>
    </source>
</evidence>
<comment type="similarity">
    <text evidence="1">Belongs to the carbohydrate kinase pfkB family.</text>
</comment>
<gene>
    <name evidence="12" type="primary">pfkB</name>
    <name evidence="12" type="ORF">DW084_15110</name>
    <name evidence="11" type="ORF">P7I32_09130</name>
</gene>
<dbReference type="EMBL" id="JARQDV010000004">
    <property type="protein sequence ID" value="MDT2964775.1"/>
    <property type="molecule type" value="Genomic_DNA"/>
</dbReference>
<evidence type="ECO:0000256" key="6">
    <source>
        <dbReference type="ARBA" id="ARBA00022840"/>
    </source>
</evidence>
<sequence length="305" mass="33231">MIYTVTLNPSIDFIVHVDHLEIGALNRMKQDFKLPGGKGINVSRILKRIGIASTALGFVGGFTGRFIEEWLTKEEINSNFTQVAADTRINIKLKSGEETEINGLGPVIRQQEIAELKHQLATLSAEDIVILSGSKPAGLPTDFYKELIKIVKEAGAEFVIDTTGAELFDALSDQPLLIKPNNHELAELYETSFSTIEDILPYGQRMLKDGAKNVIVSLGGDGALLFTGNEIYRSNVLKRPLKNSVGAGDSMIAGFIGRYAKTKDVVEAFKWGVACGSATAFSDDLAEASFIEELLPEVIIEQVNL</sequence>
<reference evidence="11" key="2">
    <citation type="submission" date="2023-03" db="EMBL/GenBank/DDBJ databases">
        <authorList>
            <person name="Shen W."/>
            <person name="Cai J."/>
        </authorList>
    </citation>
    <scope>NUCLEOTIDE SEQUENCE</scope>
    <source>
        <strain evidence="11">K72-2</strain>
    </source>
</reference>
<organism evidence="12 13">
    <name type="scientific">Enterococcus casseliflavus</name>
    <name type="common">Enterococcus flavescens</name>
    <dbReference type="NCBI Taxonomy" id="37734"/>
    <lineage>
        <taxon>Bacteria</taxon>
        <taxon>Bacillati</taxon>
        <taxon>Bacillota</taxon>
        <taxon>Bacilli</taxon>
        <taxon>Lactobacillales</taxon>
        <taxon>Enterococcaceae</taxon>
        <taxon>Enterococcus</taxon>
    </lineage>
</organism>
<comment type="function">
    <text evidence="9">Catalyzes the ATP-dependent phosphorylation of fructose-l-phosphate to fructose-l,6-bisphosphate.</text>
</comment>
<dbReference type="GO" id="GO:0009024">
    <property type="term" value="F:tagatose-6-phosphate kinase activity"/>
    <property type="evidence" value="ECO:0007669"/>
    <property type="project" value="UniProtKB-EC"/>
</dbReference>
<keyword evidence="4 8" id="KW-0547">Nucleotide-binding</keyword>
<evidence type="ECO:0000313" key="12">
    <source>
        <dbReference type="EMBL" id="RHK04941.1"/>
    </source>
</evidence>
<dbReference type="NCBIfam" id="TIGR03828">
    <property type="entry name" value="pfkB"/>
    <property type="match status" value="1"/>
</dbReference>
<dbReference type="Proteomes" id="UP000286288">
    <property type="component" value="Unassembled WGS sequence"/>
</dbReference>
<comment type="catalytic activity">
    <reaction evidence="7 9">
        <text>beta-D-fructose 1-phosphate + ATP = beta-D-fructose 1,6-bisphosphate + ADP + H(+)</text>
        <dbReference type="Rhea" id="RHEA:14213"/>
        <dbReference type="ChEBI" id="CHEBI:15378"/>
        <dbReference type="ChEBI" id="CHEBI:30616"/>
        <dbReference type="ChEBI" id="CHEBI:32966"/>
        <dbReference type="ChEBI" id="CHEBI:138881"/>
        <dbReference type="ChEBI" id="CHEBI:456216"/>
        <dbReference type="EC" id="2.7.1.56"/>
    </reaction>
</comment>
<dbReference type="InterPro" id="IPR011611">
    <property type="entry name" value="PfkB_dom"/>
</dbReference>
<proteinExistence type="inferred from homology"/>
<dbReference type="GO" id="GO:2001059">
    <property type="term" value="P:D-tagatose 6-phosphate catabolic process"/>
    <property type="evidence" value="ECO:0007669"/>
    <property type="project" value="UniProtKB-UniPathway"/>
</dbReference>
<dbReference type="UniPathway" id="UPA00704">
    <property type="reaction ID" value="UER00715"/>
</dbReference>
<dbReference type="InterPro" id="IPR017583">
    <property type="entry name" value="Tagatose/fructose_Pkinase"/>
</dbReference>
<dbReference type="FunFam" id="3.40.1190.20:FF:000001">
    <property type="entry name" value="Phosphofructokinase"/>
    <property type="match status" value="1"/>
</dbReference>
<evidence type="ECO:0000256" key="4">
    <source>
        <dbReference type="ARBA" id="ARBA00022741"/>
    </source>
</evidence>
<dbReference type="NCBIfam" id="TIGR03168">
    <property type="entry name" value="1-PFK"/>
    <property type="match status" value="1"/>
</dbReference>
<comment type="caution">
    <text evidence="12">The sequence shown here is derived from an EMBL/GenBank/DDBJ whole genome shotgun (WGS) entry which is preliminary data.</text>
</comment>
<dbReference type="GO" id="GO:0008662">
    <property type="term" value="F:1-phosphofructokinase activity"/>
    <property type="evidence" value="ECO:0007669"/>
    <property type="project" value="UniProtKB-UniRule"/>
</dbReference>
<keyword evidence="2 8" id="KW-0808">Transferase</keyword>
<dbReference type="PROSITE" id="PS00584">
    <property type="entry name" value="PFKB_KINASES_2"/>
    <property type="match status" value="1"/>
</dbReference>
<dbReference type="GeneID" id="15142059"/>
<dbReference type="InterPro" id="IPR029056">
    <property type="entry name" value="Ribokinase-like"/>
</dbReference>
<dbReference type="Gene3D" id="3.40.1190.20">
    <property type="match status" value="1"/>
</dbReference>
<dbReference type="EMBL" id="QRMZ01000023">
    <property type="protein sequence ID" value="RHK04941.1"/>
    <property type="molecule type" value="Genomic_DNA"/>
</dbReference>
<dbReference type="PIRSF" id="PIRSF000535">
    <property type="entry name" value="1PFK/6PFK/LacC"/>
    <property type="match status" value="1"/>
</dbReference>
<dbReference type="InterPro" id="IPR022463">
    <property type="entry name" value="1-PFruKinase"/>
</dbReference>
<dbReference type="GO" id="GO:0005829">
    <property type="term" value="C:cytosol"/>
    <property type="evidence" value="ECO:0007669"/>
    <property type="project" value="TreeGrafter"/>
</dbReference>
<evidence type="ECO:0000313" key="13">
    <source>
        <dbReference type="Proteomes" id="UP000286288"/>
    </source>
</evidence>
<accession>A0A1G9CAY2</accession>
<dbReference type="GO" id="GO:0005524">
    <property type="term" value="F:ATP binding"/>
    <property type="evidence" value="ECO:0007669"/>
    <property type="project" value="UniProtKB-UniRule"/>
</dbReference>
<evidence type="ECO:0000256" key="1">
    <source>
        <dbReference type="ARBA" id="ARBA00005380"/>
    </source>
</evidence>
<dbReference type="GO" id="GO:0016052">
    <property type="term" value="P:carbohydrate catabolic process"/>
    <property type="evidence" value="ECO:0007669"/>
    <property type="project" value="UniProtKB-ARBA"/>
</dbReference>
<evidence type="ECO:0000256" key="8">
    <source>
        <dbReference type="PIRNR" id="PIRNR000535"/>
    </source>
</evidence>
<keyword evidence="3 8" id="KW-0423">Lactose metabolism</keyword>
<dbReference type="CDD" id="cd01164">
    <property type="entry name" value="FruK_PfkB_like"/>
    <property type="match status" value="1"/>
</dbReference>
<comment type="similarity">
    <text evidence="8">Belongs to the carbohydrate kinase PfkB family. LacC subfamily.</text>
</comment>
<dbReference type="GO" id="GO:0044281">
    <property type="term" value="P:small molecule metabolic process"/>
    <property type="evidence" value="ECO:0007669"/>
    <property type="project" value="UniProtKB-ARBA"/>
</dbReference>
<dbReference type="Pfam" id="PF00294">
    <property type="entry name" value="PfkB"/>
    <property type="match status" value="1"/>
</dbReference>
<comment type="catalytic activity">
    <reaction evidence="8">
        <text>D-tagatofuranose 6-phosphate + ATP = D-tagatofuranose 1,6-bisphosphate + ADP + H(+)</text>
        <dbReference type="Rhea" id="RHEA:12420"/>
        <dbReference type="ChEBI" id="CHEBI:15378"/>
        <dbReference type="ChEBI" id="CHEBI:30616"/>
        <dbReference type="ChEBI" id="CHEBI:58694"/>
        <dbReference type="ChEBI" id="CHEBI:58695"/>
        <dbReference type="ChEBI" id="CHEBI:456216"/>
        <dbReference type="EC" id="2.7.1.144"/>
    </reaction>
</comment>
<name>A0A1G9CAY2_ENTCA</name>
<comment type="pathway">
    <text evidence="8">Carbohydrate metabolism; D-tagatose 6-phosphate degradation; D-glyceraldehyde 3-phosphate and glycerone phosphate from D-tagatose 6-phosphate: step 1/2.</text>
</comment>
<dbReference type="InterPro" id="IPR002173">
    <property type="entry name" value="Carboh/pur_kinase_PfkB_CS"/>
</dbReference>
<dbReference type="Proteomes" id="UP001268896">
    <property type="component" value="Unassembled WGS sequence"/>
</dbReference>
<evidence type="ECO:0000256" key="7">
    <source>
        <dbReference type="ARBA" id="ARBA00047745"/>
    </source>
</evidence>
<evidence type="ECO:0000313" key="11">
    <source>
        <dbReference type="EMBL" id="MDT2964775.1"/>
    </source>
</evidence>
<dbReference type="PANTHER" id="PTHR46566">
    <property type="entry name" value="1-PHOSPHOFRUCTOKINASE-RELATED"/>
    <property type="match status" value="1"/>
</dbReference>
<dbReference type="GO" id="GO:0005988">
    <property type="term" value="P:lactose metabolic process"/>
    <property type="evidence" value="ECO:0007669"/>
    <property type="project" value="UniProtKB-KW"/>
</dbReference>
<dbReference type="PROSITE" id="PS00583">
    <property type="entry name" value="PFKB_KINASES_1"/>
    <property type="match status" value="1"/>
</dbReference>
<keyword evidence="5 9" id="KW-0418">Kinase</keyword>
<dbReference type="AlphaFoldDB" id="A0A1G9CAY2"/>
<dbReference type="SUPFAM" id="SSF53613">
    <property type="entry name" value="Ribokinase-like"/>
    <property type="match status" value="1"/>
</dbReference>
<dbReference type="RefSeq" id="WP_015509619.1">
    <property type="nucleotide sequence ID" value="NZ_BJMG01000014.1"/>
</dbReference>
<dbReference type="PANTHER" id="PTHR46566:SF1">
    <property type="entry name" value="1-PHOSPHOFRUCTOKINASE"/>
    <property type="match status" value="1"/>
</dbReference>
<protein>
    <recommendedName>
        <fullName evidence="8">Tagatose-6-phosphate kinase</fullName>
        <ecNumber evidence="8">2.7.1.144</ecNumber>
    </recommendedName>
</protein>
<evidence type="ECO:0000259" key="10">
    <source>
        <dbReference type="Pfam" id="PF00294"/>
    </source>
</evidence>
<reference evidence="12 13" key="1">
    <citation type="submission" date="2018-08" db="EMBL/GenBank/DDBJ databases">
        <title>A genome reference for cultivated species of the human gut microbiota.</title>
        <authorList>
            <person name="Zou Y."/>
            <person name="Xue W."/>
            <person name="Luo G."/>
        </authorList>
    </citation>
    <scope>NUCLEOTIDE SEQUENCE [LARGE SCALE GENOMIC DNA]</scope>
    <source>
        <strain evidence="12 13">AF48-16</strain>
    </source>
</reference>
<evidence type="ECO:0000256" key="2">
    <source>
        <dbReference type="ARBA" id="ARBA00022679"/>
    </source>
</evidence>
<evidence type="ECO:0000256" key="5">
    <source>
        <dbReference type="ARBA" id="ARBA00022777"/>
    </source>
</evidence>
<feature type="domain" description="Carbohydrate kinase PfkB" evidence="10">
    <location>
        <begin position="11"/>
        <end position="281"/>
    </location>
</feature>
<keyword evidence="6 8" id="KW-0067">ATP-binding</keyword>
<dbReference type="OrthoDB" id="9801219at2"/>
<evidence type="ECO:0000256" key="3">
    <source>
        <dbReference type="ARBA" id="ARBA00022736"/>
    </source>
</evidence>